<dbReference type="RefSeq" id="WP_085109164.1">
    <property type="nucleotide sequence ID" value="NZ_JACKSN010000171.1"/>
</dbReference>
<dbReference type="AlphaFoldDB" id="A0A1X2ENJ6"/>
<keyword evidence="4" id="KW-1185">Reference proteome</keyword>
<dbReference type="InterPro" id="IPR044240">
    <property type="entry name" value="STR4-like"/>
</dbReference>
<evidence type="ECO:0000313" key="3">
    <source>
        <dbReference type="EMBL" id="ORX07050.1"/>
    </source>
</evidence>
<dbReference type="SUPFAM" id="SSF52821">
    <property type="entry name" value="Rhodanese/Cell cycle control phosphatase"/>
    <property type="match status" value="1"/>
</dbReference>
<dbReference type="PANTHER" id="PTHR47377">
    <property type="entry name" value="RHODANESE-LIKE DOMAIN-CONTAINING PROTEIN 4, CHLOROPLASTIC"/>
    <property type="match status" value="1"/>
</dbReference>
<protein>
    <submittedName>
        <fullName evidence="3">Sulfurtransferase</fullName>
    </submittedName>
</protein>
<feature type="region of interest" description="Disordered" evidence="1">
    <location>
        <begin position="109"/>
        <end position="134"/>
    </location>
</feature>
<dbReference type="Proteomes" id="UP000193090">
    <property type="component" value="Unassembled WGS sequence"/>
</dbReference>
<dbReference type="PROSITE" id="PS50206">
    <property type="entry name" value="RHODANESE_3"/>
    <property type="match status" value="1"/>
</dbReference>
<dbReference type="SMART" id="SM00450">
    <property type="entry name" value="RHOD"/>
    <property type="match status" value="1"/>
</dbReference>
<feature type="domain" description="Rhodanese" evidence="2">
    <location>
        <begin position="18"/>
        <end position="133"/>
    </location>
</feature>
<name>A0A1X2ENJ6_9MYCO</name>
<proteinExistence type="predicted"/>
<sequence>MSYAGDITPRESWQLLNDNPDAVLVDVRTEAEWRFVGVPDLSGIGKDVVFIQWVDSAGNPNHDFARELTEKVSGGPVVFLCRSGNRSIPAATTATEAGLTPAYNMLDGFEGGPDGEGHRGATGWKADGLPWTQS</sequence>
<dbReference type="InterPro" id="IPR036873">
    <property type="entry name" value="Rhodanese-like_dom_sf"/>
</dbReference>
<dbReference type="OrthoDB" id="9815890at2"/>
<dbReference type="Gene3D" id="3.40.250.10">
    <property type="entry name" value="Rhodanese-like domain"/>
    <property type="match status" value="1"/>
</dbReference>
<dbReference type="CDD" id="cd01522">
    <property type="entry name" value="RHOD_1"/>
    <property type="match status" value="1"/>
</dbReference>
<evidence type="ECO:0000313" key="4">
    <source>
        <dbReference type="Proteomes" id="UP000193090"/>
    </source>
</evidence>
<accession>A0A1X2ENJ6</accession>
<evidence type="ECO:0000256" key="1">
    <source>
        <dbReference type="SAM" id="MobiDB-lite"/>
    </source>
</evidence>
<gene>
    <name evidence="3" type="ORF">AWC30_04945</name>
</gene>
<dbReference type="GO" id="GO:0016740">
    <property type="term" value="F:transferase activity"/>
    <property type="evidence" value="ECO:0007669"/>
    <property type="project" value="UniProtKB-KW"/>
</dbReference>
<dbReference type="InterPro" id="IPR001763">
    <property type="entry name" value="Rhodanese-like_dom"/>
</dbReference>
<evidence type="ECO:0000259" key="2">
    <source>
        <dbReference type="PROSITE" id="PS50206"/>
    </source>
</evidence>
<reference evidence="3 4" key="1">
    <citation type="submission" date="2016-01" db="EMBL/GenBank/DDBJ databases">
        <title>The new phylogeny of the genus Mycobacterium.</title>
        <authorList>
            <person name="Tarcisio F."/>
            <person name="Conor M."/>
            <person name="Antonella G."/>
            <person name="Elisabetta G."/>
            <person name="Giulia F.S."/>
            <person name="Sara T."/>
            <person name="Anna F."/>
            <person name="Clotilde B."/>
            <person name="Roberto B."/>
            <person name="Veronica D.S."/>
            <person name="Fabio R."/>
            <person name="Monica P."/>
            <person name="Olivier J."/>
            <person name="Enrico T."/>
            <person name="Nicola S."/>
        </authorList>
    </citation>
    <scope>NUCLEOTIDE SEQUENCE [LARGE SCALE GENOMIC DNA]</scope>
    <source>
        <strain evidence="3 4">DSM 44153</strain>
    </source>
</reference>
<dbReference type="STRING" id="1798.AWC30_04945"/>
<dbReference type="PANTHER" id="PTHR47377:SF1">
    <property type="entry name" value="RHODANESE-LIKE DOMAIN-CONTAINING PROTEIN 4, CHLOROPLASTIC"/>
    <property type="match status" value="1"/>
</dbReference>
<keyword evidence="3" id="KW-0808">Transferase</keyword>
<comment type="caution">
    <text evidence="3">The sequence shown here is derived from an EMBL/GenBank/DDBJ whole genome shotgun (WGS) entry which is preliminary data.</text>
</comment>
<organism evidence="3 4">
    <name type="scientific">Mycolicibacillus trivialis</name>
    <dbReference type="NCBI Taxonomy" id="1798"/>
    <lineage>
        <taxon>Bacteria</taxon>
        <taxon>Bacillati</taxon>
        <taxon>Actinomycetota</taxon>
        <taxon>Actinomycetes</taxon>
        <taxon>Mycobacteriales</taxon>
        <taxon>Mycobacteriaceae</taxon>
        <taxon>Mycolicibacillus</taxon>
    </lineage>
</organism>
<dbReference type="Pfam" id="PF00581">
    <property type="entry name" value="Rhodanese"/>
    <property type="match status" value="1"/>
</dbReference>
<dbReference type="EMBL" id="LQPZ01000013">
    <property type="protein sequence ID" value="ORX07050.1"/>
    <property type="molecule type" value="Genomic_DNA"/>
</dbReference>